<name>A0A7Y0BMY8_9SPHN</name>
<dbReference type="PANTHER" id="PTHR43861">
    <property type="entry name" value="TRANS-ACONITATE 2-METHYLTRANSFERASE-RELATED"/>
    <property type="match status" value="1"/>
</dbReference>
<dbReference type="RefSeq" id="WP_169492595.1">
    <property type="nucleotide sequence ID" value="NZ_JABBGM010000002.1"/>
</dbReference>
<keyword evidence="1" id="KW-0489">Methyltransferase</keyword>
<dbReference type="Pfam" id="PF13489">
    <property type="entry name" value="Methyltransf_23"/>
    <property type="match status" value="1"/>
</dbReference>
<reference evidence="1 2" key="1">
    <citation type="submission" date="2020-04" db="EMBL/GenBank/DDBJ databases">
        <title>Novosphingobium sp. TW-4 isolated from soil.</title>
        <authorList>
            <person name="Dahal R.H."/>
            <person name="Chaudhary D.K."/>
        </authorList>
    </citation>
    <scope>NUCLEOTIDE SEQUENCE [LARGE SCALE GENOMIC DNA]</scope>
    <source>
        <strain evidence="1 2">TW-4</strain>
    </source>
</reference>
<gene>
    <name evidence="1" type="ORF">HHL27_06715</name>
</gene>
<protein>
    <submittedName>
        <fullName evidence="1">Class I SAM-dependent methyltransferase</fullName>
    </submittedName>
</protein>
<evidence type="ECO:0000313" key="1">
    <source>
        <dbReference type="EMBL" id="NML93362.1"/>
    </source>
</evidence>
<organism evidence="1 2">
    <name type="scientific">Novosphingobium olei</name>
    <dbReference type="NCBI Taxonomy" id="2728851"/>
    <lineage>
        <taxon>Bacteria</taxon>
        <taxon>Pseudomonadati</taxon>
        <taxon>Pseudomonadota</taxon>
        <taxon>Alphaproteobacteria</taxon>
        <taxon>Sphingomonadales</taxon>
        <taxon>Sphingomonadaceae</taxon>
        <taxon>Novosphingobium</taxon>
    </lineage>
</organism>
<keyword evidence="2" id="KW-1185">Reference proteome</keyword>
<dbReference type="PANTHER" id="PTHR43861:SF1">
    <property type="entry name" value="TRANS-ACONITATE 2-METHYLTRANSFERASE"/>
    <property type="match status" value="1"/>
</dbReference>
<dbReference type="GO" id="GO:0008168">
    <property type="term" value="F:methyltransferase activity"/>
    <property type="evidence" value="ECO:0007669"/>
    <property type="project" value="UniProtKB-KW"/>
</dbReference>
<dbReference type="EMBL" id="JABBGM010000002">
    <property type="protein sequence ID" value="NML93362.1"/>
    <property type="molecule type" value="Genomic_DNA"/>
</dbReference>
<dbReference type="Gene3D" id="3.40.50.150">
    <property type="entry name" value="Vaccinia Virus protein VP39"/>
    <property type="match status" value="1"/>
</dbReference>
<dbReference type="AlphaFoldDB" id="A0A7Y0BMY8"/>
<dbReference type="Proteomes" id="UP000583556">
    <property type="component" value="Unassembled WGS sequence"/>
</dbReference>
<dbReference type="GO" id="GO:0032259">
    <property type="term" value="P:methylation"/>
    <property type="evidence" value="ECO:0007669"/>
    <property type="project" value="UniProtKB-KW"/>
</dbReference>
<dbReference type="CDD" id="cd02440">
    <property type="entry name" value="AdoMet_MTases"/>
    <property type="match status" value="1"/>
</dbReference>
<dbReference type="SUPFAM" id="SSF53335">
    <property type="entry name" value="S-adenosyl-L-methionine-dependent methyltransferases"/>
    <property type="match status" value="1"/>
</dbReference>
<proteinExistence type="predicted"/>
<accession>A0A7Y0BMY8</accession>
<dbReference type="InterPro" id="IPR029063">
    <property type="entry name" value="SAM-dependent_MTases_sf"/>
</dbReference>
<keyword evidence="1" id="KW-0808">Transferase</keyword>
<sequence>MPAEVSPYDPRTLAFYNTRAVDYATARPDQVSRELEAFLPRLAPSSRVLELGCGAGYDAAELERQGHSVDATDGSAAMAALASRRLSRPARVLRFDELEAEADYDAVIACASLLHVPHAALPSVLARIHRALRSGGWHFASYKTEGRPGWDRHDRYYNRLSRTDADRFYAGAGPWDLVEFEERDGEGYFAEPSRWLFVTARKA</sequence>
<comment type="caution">
    <text evidence="1">The sequence shown here is derived from an EMBL/GenBank/DDBJ whole genome shotgun (WGS) entry which is preliminary data.</text>
</comment>
<evidence type="ECO:0000313" key="2">
    <source>
        <dbReference type="Proteomes" id="UP000583556"/>
    </source>
</evidence>